<accession>A0A1Y2DQS8</accession>
<evidence type="ECO:0000313" key="4">
    <source>
        <dbReference type="Proteomes" id="UP000193689"/>
    </source>
</evidence>
<feature type="region of interest" description="Disordered" evidence="1">
    <location>
        <begin position="76"/>
        <end position="100"/>
    </location>
</feature>
<evidence type="ECO:0000313" key="3">
    <source>
        <dbReference type="EMBL" id="ORY60995.1"/>
    </source>
</evidence>
<keyword evidence="2" id="KW-1133">Transmembrane helix</keyword>
<keyword evidence="2" id="KW-0472">Membrane</keyword>
<dbReference type="OrthoDB" id="4843036at2759"/>
<gene>
    <name evidence="3" type="ORF">BCR38DRAFT_412093</name>
</gene>
<feature type="transmembrane region" description="Helical" evidence="2">
    <location>
        <begin position="158"/>
        <end position="182"/>
    </location>
</feature>
<dbReference type="GeneID" id="63774858"/>
<evidence type="ECO:0000256" key="1">
    <source>
        <dbReference type="SAM" id="MobiDB-lite"/>
    </source>
</evidence>
<dbReference type="STRING" id="1141098.A0A1Y2DQS8"/>
<dbReference type="AlphaFoldDB" id="A0A1Y2DQS8"/>
<keyword evidence="4" id="KW-1185">Reference proteome</keyword>
<feature type="region of interest" description="Disordered" evidence="1">
    <location>
        <begin position="222"/>
        <end position="248"/>
    </location>
</feature>
<dbReference type="InParanoid" id="A0A1Y2DQS8"/>
<protein>
    <submittedName>
        <fullName evidence="3">Uncharacterized protein</fullName>
    </submittedName>
</protein>
<proteinExistence type="predicted"/>
<reference evidence="3 4" key="1">
    <citation type="submission" date="2016-07" db="EMBL/GenBank/DDBJ databases">
        <title>Pervasive Adenine N6-methylation of Active Genes in Fungi.</title>
        <authorList>
            <consortium name="DOE Joint Genome Institute"/>
            <person name="Mondo S.J."/>
            <person name="Dannebaum R.O."/>
            <person name="Kuo R.C."/>
            <person name="Labutti K."/>
            <person name="Haridas S."/>
            <person name="Kuo A."/>
            <person name="Salamov A."/>
            <person name="Ahrendt S.R."/>
            <person name="Lipzen A."/>
            <person name="Sullivan W."/>
            <person name="Andreopoulos W.B."/>
            <person name="Clum A."/>
            <person name="Lindquist E."/>
            <person name="Daum C."/>
            <person name="Ramamoorthy G.K."/>
            <person name="Gryganskyi A."/>
            <person name="Culley D."/>
            <person name="Magnuson J.K."/>
            <person name="James T.Y."/>
            <person name="O'Malley M.A."/>
            <person name="Stajich J.E."/>
            <person name="Spatafora J.W."/>
            <person name="Visel A."/>
            <person name="Grigoriev I.V."/>
        </authorList>
    </citation>
    <scope>NUCLEOTIDE SEQUENCE [LARGE SCALE GENOMIC DNA]</scope>
    <source>
        <strain evidence="3 4">CBS 129021</strain>
    </source>
</reference>
<organism evidence="3 4">
    <name type="scientific">Pseudomassariella vexata</name>
    <dbReference type="NCBI Taxonomy" id="1141098"/>
    <lineage>
        <taxon>Eukaryota</taxon>
        <taxon>Fungi</taxon>
        <taxon>Dikarya</taxon>
        <taxon>Ascomycota</taxon>
        <taxon>Pezizomycotina</taxon>
        <taxon>Sordariomycetes</taxon>
        <taxon>Xylariomycetidae</taxon>
        <taxon>Amphisphaeriales</taxon>
        <taxon>Pseudomassariaceae</taxon>
        <taxon>Pseudomassariella</taxon>
    </lineage>
</organism>
<evidence type="ECO:0000256" key="2">
    <source>
        <dbReference type="SAM" id="Phobius"/>
    </source>
</evidence>
<comment type="caution">
    <text evidence="3">The sequence shown here is derived from an EMBL/GenBank/DDBJ whole genome shotgun (WGS) entry which is preliminary data.</text>
</comment>
<name>A0A1Y2DQS8_9PEZI</name>
<dbReference type="Proteomes" id="UP000193689">
    <property type="component" value="Unassembled WGS sequence"/>
</dbReference>
<sequence length="248" mass="26536">MGFKILSPTTPNKKPTPCLHSDGKSTPVCWDCAEKGHPQSVSPLRDDEKASPRRKLGKGSTLSFLHSLSPISGSTFDSASMKEVHPAEPGIELSKRDSRPLSQPGLEVLLGPEVVPAGTRYATSARSVRTHDEDETIPDKNPAAGESRATICGLRKKIFGIVLACVLLLALAIVLGITLGIVRPNMLSRSKSSGPLHGNPSGTATAVHPLLLVGRARGRYNENRVSDDVASHDNRSPDGQNYEKEQPQ</sequence>
<feature type="region of interest" description="Disordered" evidence="1">
    <location>
        <begin position="1"/>
        <end position="59"/>
    </location>
</feature>
<feature type="region of interest" description="Disordered" evidence="1">
    <location>
        <begin position="124"/>
        <end position="145"/>
    </location>
</feature>
<dbReference type="EMBL" id="MCFJ01000011">
    <property type="protein sequence ID" value="ORY60995.1"/>
    <property type="molecule type" value="Genomic_DNA"/>
</dbReference>
<dbReference type="RefSeq" id="XP_040713222.1">
    <property type="nucleotide sequence ID" value="XM_040858646.1"/>
</dbReference>
<keyword evidence="2" id="KW-0812">Transmembrane</keyword>